<dbReference type="GO" id="GO:0004534">
    <property type="term" value="F:5'-3' RNA exonuclease activity"/>
    <property type="evidence" value="ECO:0007669"/>
    <property type="project" value="TreeGrafter"/>
</dbReference>
<dbReference type="Pfam" id="PF02811">
    <property type="entry name" value="PHP"/>
    <property type="match status" value="1"/>
</dbReference>
<dbReference type="Proteomes" id="UP000005959">
    <property type="component" value="Unassembled WGS sequence"/>
</dbReference>
<dbReference type="InterPro" id="IPR052018">
    <property type="entry name" value="PHP_domain"/>
</dbReference>
<dbReference type="InterPro" id="IPR004013">
    <property type="entry name" value="PHP_dom"/>
</dbReference>
<dbReference type="PATRIC" id="fig|1002364.3.peg.1037"/>
<dbReference type="InterPro" id="IPR016195">
    <property type="entry name" value="Pol/histidinol_Pase-like"/>
</dbReference>
<name>G9Y3C4_HAFAL</name>
<reference evidence="2 3" key="1">
    <citation type="submission" date="2011-08" db="EMBL/GenBank/DDBJ databases">
        <authorList>
            <person name="Weinstock G."/>
            <person name="Sodergren E."/>
            <person name="Clifton S."/>
            <person name="Fulton L."/>
            <person name="Fulton B."/>
            <person name="Courtney L."/>
            <person name="Fronick C."/>
            <person name="Harrison M."/>
            <person name="Strong C."/>
            <person name="Farmer C."/>
            <person name="Delahaunty K."/>
            <person name="Markovic C."/>
            <person name="Hall O."/>
            <person name="Minx P."/>
            <person name="Tomlinson C."/>
            <person name="Mitreva M."/>
            <person name="Hou S."/>
            <person name="Chen J."/>
            <person name="Wollam A."/>
            <person name="Pepin K.H."/>
            <person name="Johnson M."/>
            <person name="Bhonagiri V."/>
            <person name="Zhang X."/>
            <person name="Suruliraj S."/>
            <person name="Warren W."/>
            <person name="Chinwalla A."/>
            <person name="Mardis E.R."/>
            <person name="Wilson R.K."/>
        </authorList>
    </citation>
    <scope>NUCLEOTIDE SEQUENCE [LARGE SCALE GENOMIC DNA]</scope>
    <source>
        <strain evidence="2 3">ATCC 51873</strain>
    </source>
</reference>
<comment type="caution">
    <text evidence="2">The sequence shown here is derived from an EMBL/GenBank/DDBJ whole genome shotgun (WGS) entry which is preliminary data.</text>
</comment>
<evidence type="ECO:0000313" key="3">
    <source>
        <dbReference type="Proteomes" id="UP000005959"/>
    </source>
</evidence>
<dbReference type="Gene3D" id="3.20.20.140">
    <property type="entry name" value="Metal-dependent hydrolases"/>
    <property type="match status" value="1"/>
</dbReference>
<dbReference type="GO" id="GO:0035312">
    <property type="term" value="F:5'-3' DNA exonuclease activity"/>
    <property type="evidence" value="ECO:0007669"/>
    <property type="project" value="TreeGrafter"/>
</dbReference>
<dbReference type="InterPro" id="IPR003141">
    <property type="entry name" value="Pol/His_phosphatase_N"/>
</dbReference>
<dbReference type="EMBL" id="AGCI01000017">
    <property type="protein sequence ID" value="EHM45587.1"/>
    <property type="molecule type" value="Genomic_DNA"/>
</dbReference>
<accession>G9Y3C4</accession>
<sequence>MIINKITLSQITKYQGASAPFFIADIVRIIPNRDVGEFHMEKIDLHMHSDYSDDADYPVAELIARCLREGVTTLAVTDHNSAFSFAESLKWRSDSLNIISGIEIDCTFQGRNFHLLGYGFTPSDDFSQVYENFNNIQRELVPVKLTKLRELGFFIDDENLARLANGRLPQEEQMGEAILEDERNADNPLLLPYRSGGERADMPLINFYWDFFGPNKVCYQPVTYPALEDMADLIRNNGGIPVIAHIGANLKEEHEAMLELMLESGVAGIEVFSSYHDEALAQRLYNFACEQGAYVTCGSDFHGRNKPKIEVGTCQYNREQLAEIQRFIDVVSKGSHQA</sequence>
<protein>
    <submittedName>
        <fullName evidence="2">PHP domain protein</fullName>
    </submittedName>
</protein>
<evidence type="ECO:0000259" key="1">
    <source>
        <dbReference type="SMART" id="SM00481"/>
    </source>
</evidence>
<dbReference type="HOGENOM" id="CLU_067347_1_2_6"/>
<dbReference type="AlphaFoldDB" id="G9Y3C4"/>
<dbReference type="SMART" id="SM00481">
    <property type="entry name" value="POLIIIAc"/>
    <property type="match status" value="1"/>
</dbReference>
<evidence type="ECO:0000313" key="2">
    <source>
        <dbReference type="EMBL" id="EHM45587.1"/>
    </source>
</evidence>
<dbReference type="CDD" id="cd07438">
    <property type="entry name" value="PHP_HisPPase_AMP"/>
    <property type="match status" value="1"/>
</dbReference>
<proteinExistence type="predicted"/>
<dbReference type="PANTHER" id="PTHR42924:SF3">
    <property type="entry name" value="POLYMERASE_HISTIDINOL PHOSPHATASE N-TERMINAL DOMAIN-CONTAINING PROTEIN"/>
    <property type="match status" value="1"/>
</dbReference>
<gene>
    <name evidence="2" type="ORF">HMPREF0454_01126</name>
</gene>
<dbReference type="Gene3D" id="1.10.150.650">
    <property type="match status" value="1"/>
</dbReference>
<feature type="domain" description="Polymerase/histidinol phosphatase N-terminal" evidence="1">
    <location>
        <begin position="43"/>
        <end position="108"/>
    </location>
</feature>
<dbReference type="PANTHER" id="PTHR42924">
    <property type="entry name" value="EXONUCLEASE"/>
    <property type="match status" value="1"/>
</dbReference>
<organism evidence="2 3">
    <name type="scientific">Hafnia alvei ATCC 51873</name>
    <dbReference type="NCBI Taxonomy" id="1002364"/>
    <lineage>
        <taxon>Bacteria</taxon>
        <taxon>Pseudomonadati</taxon>
        <taxon>Pseudomonadota</taxon>
        <taxon>Gammaproteobacteria</taxon>
        <taxon>Enterobacterales</taxon>
        <taxon>Hafniaceae</taxon>
        <taxon>Hafnia</taxon>
    </lineage>
</organism>
<dbReference type="SUPFAM" id="SSF89550">
    <property type="entry name" value="PHP domain-like"/>
    <property type="match status" value="1"/>
</dbReference>